<organism evidence="2 3">
    <name type="scientific">Calicophoron daubneyi</name>
    <name type="common">Rumen fluke</name>
    <name type="synonym">Paramphistomum daubneyi</name>
    <dbReference type="NCBI Taxonomy" id="300641"/>
    <lineage>
        <taxon>Eukaryota</taxon>
        <taxon>Metazoa</taxon>
        <taxon>Spiralia</taxon>
        <taxon>Lophotrochozoa</taxon>
        <taxon>Platyhelminthes</taxon>
        <taxon>Trematoda</taxon>
        <taxon>Digenea</taxon>
        <taxon>Plagiorchiida</taxon>
        <taxon>Pronocephalata</taxon>
        <taxon>Paramphistomoidea</taxon>
        <taxon>Paramphistomidae</taxon>
        <taxon>Calicophoron</taxon>
    </lineage>
</organism>
<reference evidence="2" key="1">
    <citation type="submission" date="2024-06" db="EMBL/GenBank/DDBJ databases">
        <authorList>
            <person name="Liu X."/>
            <person name="Lenzi L."/>
            <person name="Haldenby T S."/>
            <person name="Uol C."/>
        </authorList>
    </citation>
    <scope>NUCLEOTIDE SEQUENCE</scope>
</reference>
<evidence type="ECO:0000313" key="3">
    <source>
        <dbReference type="Proteomes" id="UP001497525"/>
    </source>
</evidence>
<dbReference type="AlphaFoldDB" id="A0AAV2T419"/>
<proteinExistence type="predicted"/>
<feature type="compositionally biased region" description="Polar residues" evidence="1">
    <location>
        <begin position="381"/>
        <end position="390"/>
    </location>
</feature>
<accession>A0AAV2T419</accession>
<gene>
    <name evidence="2" type="ORF">CDAUBV1_LOCUS5051</name>
</gene>
<dbReference type="EMBL" id="CAXLJL010000123">
    <property type="protein sequence ID" value="CAL5132207.1"/>
    <property type="molecule type" value="Genomic_DNA"/>
</dbReference>
<feature type="region of interest" description="Disordered" evidence="1">
    <location>
        <begin position="350"/>
        <end position="408"/>
    </location>
</feature>
<dbReference type="Gene3D" id="3.30.360.10">
    <property type="entry name" value="Dihydrodipicolinate Reductase, domain 2"/>
    <property type="match status" value="1"/>
</dbReference>
<protein>
    <submittedName>
        <fullName evidence="2">Uncharacterized protein</fullName>
    </submittedName>
</protein>
<sequence>MVNQRTNSPIIEKSRVEALVCGITPVSSVVLRTINGSDLRINLCGFWDLSRDAVLPSDISKLKRIEGPFEDIANNKKFDVIFLCLPPQLQFKLLKTFWSKHSSGTGQLQTATEMDADYPHIVLVPPVSPCYSARFLQEVRNTVCIAMPLRRMRPISVLHQHLASVVHPLTLSSLRKNLSLPSHWTLGKVRSFHARLHTVSHVQSSQYSWLCESGVMGGGLLNIYGAGLIDIAFLLTGGLQLTSVSCLSRTFDVESKGYSSSIRRNSADDYMLIIGELENKTPSDSNFNEKRGPVAMFCLSSDLPPLSSSVIEDGTHQFNLSIEISGSSGQFVLPESCDRICWLPLRISNTDGKTSSRPSSQPAFSPGDLDGIGDPPILNGGLQSDPSAKLSSHLGHLGVQSGHSSPLDQQTVRIEKMGNCTEVAYLNTKNSSEEAGSNNSVQNKSLNPVQDAWLNWLSQLSMSLRQVPRKHGLDLLVATPEHWGYIQRVLIAIEKAARLRCWIDVTTGEKL</sequence>
<evidence type="ECO:0000313" key="2">
    <source>
        <dbReference type="EMBL" id="CAL5132207.1"/>
    </source>
</evidence>
<evidence type="ECO:0000256" key="1">
    <source>
        <dbReference type="SAM" id="MobiDB-lite"/>
    </source>
</evidence>
<feature type="compositionally biased region" description="Polar residues" evidence="1">
    <location>
        <begin position="350"/>
        <end position="363"/>
    </location>
</feature>
<dbReference type="SUPFAM" id="SSF55347">
    <property type="entry name" value="Glyceraldehyde-3-phosphate dehydrogenase-like, C-terminal domain"/>
    <property type="match status" value="1"/>
</dbReference>
<name>A0AAV2T419_CALDB</name>
<dbReference type="Proteomes" id="UP001497525">
    <property type="component" value="Unassembled WGS sequence"/>
</dbReference>
<comment type="caution">
    <text evidence="2">The sequence shown here is derived from an EMBL/GenBank/DDBJ whole genome shotgun (WGS) entry which is preliminary data.</text>
</comment>